<dbReference type="InterPro" id="IPR003782">
    <property type="entry name" value="SCO1/SenC"/>
</dbReference>
<dbReference type="Proteomes" id="UP000322084">
    <property type="component" value="Unassembled WGS sequence"/>
</dbReference>
<accession>A0A5A7MW14</accession>
<dbReference type="InterPro" id="IPR036249">
    <property type="entry name" value="Thioredoxin-like_sf"/>
</dbReference>
<reference evidence="6 7" key="1">
    <citation type="submission" date="2019-09" db="EMBL/GenBank/DDBJ databases">
        <title>NBRP : Genome information of microbial organism related human and environment.</title>
        <authorList>
            <person name="Hattori M."/>
            <person name="Oshima K."/>
            <person name="Inaba H."/>
            <person name="Suda W."/>
            <person name="Sakamoto M."/>
            <person name="Iino T."/>
            <person name="Kitahara M."/>
            <person name="Oshida Y."/>
            <person name="Iida T."/>
            <person name="Kudo T."/>
            <person name="Itoh T."/>
            <person name="Ohkuma M."/>
        </authorList>
    </citation>
    <scope>NUCLEOTIDE SEQUENCE [LARGE SCALE GENOMIC DNA]</scope>
    <source>
        <strain evidence="6 7">Hi-2</strain>
    </source>
</reference>
<evidence type="ECO:0000259" key="5">
    <source>
        <dbReference type="PROSITE" id="PS51352"/>
    </source>
</evidence>
<dbReference type="Gene3D" id="3.40.30.10">
    <property type="entry name" value="Glutaredoxin"/>
    <property type="match status" value="1"/>
</dbReference>
<organism evidence="6 7">
    <name type="scientific">Iodidimonas gelatinilytica</name>
    <dbReference type="NCBI Taxonomy" id="1236966"/>
    <lineage>
        <taxon>Bacteria</taxon>
        <taxon>Pseudomonadati</taxon>
        <taxon>Pseudomonadota</taxon>
        <taxon>Alphaproteobacteria</taxon>
        <taxon>Iodidimonadales</taxon>
        <taxon>Iodidimonadaceae</taxon>
        <taxon>Iodidimonas</taxon>
    </lineage>
</organism>
<proteinExistence type="inferred from homology"/>
<comment type="similarity">
    <text evidence="1">Belongs to the SCO1/2 family.</text>
</comment>
<feature type="domain" description="Thioredoxin" evidence="5">
    <location>
        <begin position="24"/>
        <end position="199"/>
    </location>
</feature>
<sequence>MTLPRILSAALLVCLSALGLLYWASPDRQAPAPSDPVPIGGPFSLVSHEGKTVTDQDFRGRYMLIYFGYTFCPDVCPTELAKMTRALEQLEKEGVSLKAVQPLFITVDPERDDVDQMARYVSLFHLSLMGLTGSPEQIKTATDAYRVYAQKSGDVSGDAYLVDHASMILLMDPDGQFVDFFSSRETPDDMVAVMRPLLKAAK</sequence>
<dbReference type="EMBL" id="BKCL01000012">
    <property type="protein sequence ID" value="GEQ99045.1"/>
    <property type="molecule type" value="Genomic_DNA"/>
</dbReference>
<dbReference type="InterPro" id="IPR013766">
    <property type="entry name" value="Thioredoxin_domain"/>
</dbReference>
<evidence type="ECO:0000313" key="7">
    <source>
        <dbReference type="Proteomes" id="UP000322084"/>
    </source>
</evidence>
<comment type="caution">
    <text evidence="6">The sequence shown here is derived from an EMBL/GenBank/DDBJ whole genome shotgun (WGS) entry which is preliminary data.</text>
</comment>
<dbReference type="PANTHER" id="PTHR12151">
    <property type="entry name" value="ELECTRON TRANSPORT PROTIN SCO1/SENC FAMILY MEMBER"/>
    <property type="match status" value="1"/>
</dbReference>
<dbReference type="GO" id="GO:0046872">
    <property type="term" value="F:metal ion binding"/>
    <property type="evidence" value="ECO:0007669"/>
    <property type="project" value="UniProtKB-KW"/>
</dbReference>
<keyword evidence="4" id="KW-1015">Disulfide bond</keyword>
<feature type="binding site" evidence="3">
    <location>
        <position position="76"/>
    </location>
    <ligand>
        <name>Cu cation</name>
        <dbReference type="ChEBI" id="CHEBI:23378"/>
    </ligand>
</feature>
<dbReference type="CDD" id="cd02968">
    <property type="entry name" value="SCO"/>
    <property type="match status" value="1"/>
</dbReference>
<evidence type="ECO:0000256" key="4">
    <source>
        <dbReference type="PIRSR" id="PIRSR603782-2"/>
    </source>
</evidence>
<name>A0A5A7MW14_9PROT</name>
<dbReference type="RefSeq" id="WP_150001220.1">
    <property type="nucleotide sequence ID" value="NZ_BKCL01000012.1"/>
</dbReference>
<keyword evidence="3" id="KW-0479">Metal-binding</keyword>
<dbReference type="AlphaFoldDB" id="A0A5A7MW14"/>
<dbReference type="FunFam" id="3.40.30.10:FF:000013">
    <property type="entry name" value="Blast:Protein SCO1 homolog, mitochondrial"/>
    <property type="match status" value="1"/>
</dbReference>
<dbReference type="Pfam" id="PF02630">
    <property type="entry name" value="SCO1-SenC"/>
    <property type="match status" value="1"/>
</dbReference>
<feature type="binding site" evidence="3">
    <location>
        <position position="72"/>
    </location>
    <ligand>
        <name>Cu cation</name>
        <dbReference type="ChEBI" id="CHEBI:23378"/>
    </ligand>
</feature>
<dbReference type="PROSITE" id="PS51352">
    <property type="entry name" value="THIOREDOXIN_2"/>
    <property type="match status" value="1"/>
</dbReference>
<keyword evidence="2 3" id="KW-0186">Copper</keyword>
<evidence type="ECO:0000313" key="6">
    <source>
        <dbReference type="EMBL" id="GEQ99045.1"/>
    </source>
</evidence>
<gene>
    <name evidence="6" type="ORF">JCM17844_26820</name>
</gene>
<dbReference type="PANTHER" id="PTHR12151:SF25">
    <property type="entry name" value="LINALOOL DEHYDRATASE_ISOMERASE DOMAIN-CONTAINING PROTEIN"/>
    <property type="match status" value="1"/>
</dbReference>
<evidence type="ECO:0000256" key="3">
    <source>
        <dbReference type="PIRSR" id="PIRSR603782-1"/>
    </source>
</evidence>
<evidence type="ECO:0000256" key="1">
    <source>
        <dbReference type="ARBA" id="ARBA00010996"/>
    </source>
</evidence>
<feature type="disulfide bond" description="Redox-active" evidence="4">
    <location>
        <begin position="72"/>
        <end position="76"/>
    </location>
</feature>
<evidence type="ECO:0000256" key="2">
    <source>
        <dbReference type="ARBA" id="ARBA00023008"/>
    </source>
</evidence>
<dbReference type="SUPFAM" id="SSF52833">
    <property type="entry name" value="Thioredoxin-like"/>
    <property type="match status" value="1"/>
</dbReference>
<feature type="binding site" evidence="3">
    <location>
        <position position="164"/>
    </location>
    <ligand>
        <name>Cu cation</name>
        <dbReference type="ChEBI" id="CHEBI:23378"/>
    </ligand>
</feature>
<protein>
    <submittedName>
        <fullName evidence="6">Electron transporter SenC</fullName>
    </submittedName>
</protein>